<dbReference type="InterPro" id="IPR045497">
    <property type="entry name" value="DUF6438"/>
</dbReference>
<dbReference type="EMBL" id="SNWD01000004">
    <property type="protein sequence ID" value="TDN83602.1"/>
    <property type="molecule type" value="Genomic_DNA"/>
</dbReference>
<feature type="domain" description="DUF6438" evidence="2">
    <location>
        <begin position="34"/>
        <end position="138"/>
    </location>
</feature>
<sequence length="165" mass="17682">MKKRLSILIPLAALAGCAHNEAQPGEGSTAGPEAIRYETSPCFGMCPVYTVTVRRDGSGTFTGMRNTQVKGDRTFTVTPAQYAAFAARLAPYRPEGEKLYQPGSPLCENAATDMPGVDVKWTGPKGTDHLNVYYGCDRRKNGAMIDALGNAVDSLPIESLIGERP</sequence>
<dbReference type="OrthoDB" id="7172369at2"/>
<evidence type="ECO:0000259" key="2">
    <source>
        <dbReference type="Pfam" id="PF20033"/>
    </source>
</evidence>
<keyword evidence="4" id="KW-1185">Reference proteome</keyword>
<proteinExistence type="predicted"/>
<protein>
    <recommendedName>
        <fullName evidence="2">DUF6438 domain-containing protein</fullName>
    </recommendedName>
</protein>
<keyword evidence="1" id="KW-0732">Signal</keyword>
<evidence type="ECO:0000256" key="1">
    <source>
        <dbReference type="SAM" id="SignalP"/>
    </source>
</evidence>
<comment type="caution">
    <text evidence="3">The sequence shown here is derived from an EMBL/GenBank/DDBJ whole genome shotgun (WGS) entry which is preliminary data.</text>
</comment>
<feature type="signal peptide" evidence="1">
    <location>
        <begin position="1"/>
        <end position="20"/>
    </location>
</feature>
<dbReference type="AlphaFoldDB" id="A0A4R6FPW2"/>
<feature type="chain" id="PRO_5020794401" description="DUF6438 domain-containing protein" evidence="1">
    <location>
        <begin position="21"/>
        <end position="165"/>
    </location>
</feature>
<reference evidence="3 4" key="1">
    <citation type="submission" date="2019-03" db="EMBL/GenBank/DDBJ databases">
        <title>Genomic Encyclopedia of Type Strains, Phase IV (KMG-IV): sequencing the most valuable type-strain genomes for metagenomic binning, comparative biology and taxonomic classification.</title>
        <authorList>
            <person name="Goeker M."/>
        </authorList>
    </citation>
    <scope>NUCLEOTIDE SEQUENCE [LARGE SCALE GENOMIC DNA]</scope>
    <source>
        <strain evidence="3 4">DSM 25059</strain>
    </source>
</reference>
<organism evidence="3 4">
    <name type="scientific">Stakelama pacifica</name>
    <dbReference type="NCBI Taxonomy" id="517720"/>
    <lineage>
        <taxon>Bacteria</taxon>
        <taxon>Pseudomonadati</taxon>
        <taxon>Pseudomonadota</taxon>
        <taxon>Alphaproteobacteria</taxon>
        <taxon>Sphingomonadales</taxon>
        <taxon>Sphingomonadaceae</taxon>
        <taxon>Stakelama</taxon>
    </lineage>
</organism>
<gene>
    <name evidence="3" type="ORF">EV664_10486</name>
</gene>
<evidence type="ECO:0000313" key="3">
    <source>
        <dbReference type="EMBL" id="TDN83602.1"/>
    </source>
</evidence>
<accession>A0A4R6FPW2</accession>
<dbReference type="Proteomes" id="UP000295493">
    <property type="component" value="Unassembled WGS sequence"/>
</dbReference>
<dbReference type="PROSITE" id="PS51257">
    <property type="entry name" value="PROKAR_LIPOPROTEIN"/>
    <property type="match status" value="1"/>
</dbReference>
<evidence type="ECO:0000313" key="4">
    <source>
        <dbReference type="Proteomes" id="UP000295493"/>
    </source>
</evidence>
<name>A0A4R6FPW2_9SPHN</name>
<dbReference type="Pfam" id="PF20033">
    <property type="entry name" value="DUF6438"/>
    <property type="match status" value="1"/>
</dbReference>